<dbReference type="InterPro" id="IPR039298">
    <property type="entry name" value="ACOT13"/>
</dbReference>
<feature type="signal peptide" evidence="3">
    <location>
        <begin position="1"/>
        <end position="18"/>
    </location>
</feature>
<accession>A0A3B0JYI7</accession>
<keyword evidence="6" id="KW-1185">Reference proteome</keyword>
<dbReference type="FunFam" id="3.10.129.10:FF:000033">
    <property type="entry name" value="acyl-coenzyme A thioesterase 13"/>
    <property type="match status" value="1"/>
</dbReference>
<dbReference type="STRING" id="7266.A0A3B0JYI7"/>
<feature type="chain" id="PRO_5017456343" evidence="3">
    <location>
        <begin position="19"/>
        <end position="181"/>
    </location>
</feature>
<reference evidence="6" key="1">
    <citation type="submission" date="2018-01" db="EMBL/GenBank/DDBJ databases">
        <authorList>
            <person name="Alioto T."/>
            <person name="Alioto T."/>
        </authorList>
    </citation>
    <scope>NUCLEOTIDE SEQUENCE [LARGE SCALE GENOMIC DNA]</scope>
</reference>
<dbReference type="NCBIfam" id="TIGR00369">
    <property type="entry name" value="unchar_dom_1"/>
    <property type="match status" value="1"/>
</dbReference>
<dbReference type="OMA" id="VEKEHCN"/>
<evidence type="ECO:0000256" key="1">
    <source>
        <dbReference type="ARBA" id="ARBA00008324"/>
    </source>
</evidence>
<dbReference type="AlphaFoldDB" id="A0A3B0JYI7"/>
<keyword evidence="2" id="KW-0378">Hydrolase</keyword>
<name>A0A3B0JYI7_DROGU</name>
<dbReference type="Proteomes" id="UP000268350">
    <property type="component" value="Unassembled WGS sequence"/>
</dbReference>
<proteinExistence type="inferred from homology"/>
<dbReference type="OrthoDB" id="46529at2759"/>
<dbReference type="CDD" id="cd03443">
    <property type="entry name" value="PaaI_thioesterase"/>
    <property type="match status" value="1"/>
</dbReference>
<organism evidence="5 6">
    <name type="scientific">Drosophila guanche</name>
    <name type="common">Fruit fly</name>
    <dbReference type="NCBI Taxonomy" id="7266"/>
    <lineage>
        <taxon>Eukaryota</taxon>
        <taxon>Metazoa</taxon>
        <taxon>Ecdysozoa</taxon>
        <taxon>Arthropoda</taxon>
        <taxon>Hexapoda</taxon>
        <taxon>Insecta</taxon>
        <taxon>Pterygota</taxon>
        <taxon>Neoptera</taxon>
        <taxon>Endopterygota</taxon>
        <taxon>Diptera</taxon>
        <taxon>Brachycera</taxon>
        <taxon>Muscomorpha</taxon>
        <taxon>Ephydroidea</taxon>
        <taxon>Drosophilidae</taxon>
        <taxon>Drosophila</taxon>
        <taxon>Sophophora</taxon>
    </lineage>
</organism>
<evidence type="ECO:0000256" key="3">
    <source>
        <dbReference type="SAM" id="SignalP"/>
    </source>
</evidence>
<dbReference type="Gene3D" id="3.10.129.10">
    <property type="entry name" value="Hotdog Thioesterase"/>
    <property type="match status" value="1"/>
</dbReference>
<dbReference type="InterPro" id="IPR003736">
    <property type="entry name" value="PAAI_dom"/>
</dbReference>
<evidence type="ECO:0000313" key="5">
    <source>
        <dbReference type="EMBL" id="SPP87147.1"/>
    </source>
</evidence>
<dbReference type="Pfam" id="PF03061">
    <property type="entry name" value="4HBT"/>
    <property type="match status" value="1"/>
</dbReference>
<evidence type="ECO:0000313" key="6">
    <source>
        <dbReference type="Proteomes" id="UP000268350"/>
    </source>
</evidence>
<dbReference type="PANTHER" id="PTHR21660:SF1">
    <property type="entry name" value="ACYL-COENZYME A THIOESTERASE 13"/>
    <property type="match status" value="1"/>
</dbReference>
<dbReference type="InterPro" id="IPR029069">
    <property type="entry name" value="HotDog_dom_sf"/>
</dbReference>
<evidence type="ECO:0000259" key="4">
    <source>
        <dbReference type="Pfam" id="PF03061"/>
    </source>
</evidence>
<sequence>MQLFIWIAALYIFGKLEEVPVFGAQGTASSADTMSGKLGVDFVKQISEYVANKGGFDRVLKMVKITGGGDGRAFGEFTVQKEHLNHQGILHGGLTGTIVDNISTYAMMSRGSHPGVTANLNVSYLSVAKLGEIVEIDARTVRAGRKMAYLDIVLKRQSDKSIIATGRQVKYIDFDKVKLNY</sequence>
<dbReference type="PANTHER" id="PTHR21660">
    <property type="entry name" value="THIOESTERASE SUPERFAMILY MEMBER-RELATED"/>
    <property type="match status" value="1"/>
</dbReference>
<evidence type="ECO:0000256" key="2">
    <source>
        <dbReference type="ARBA" id="ARBA00022801"/>
    </source>
</evidence>
<comment type="similarity">
    <text evidence="1">Belongs to the thioesterase PaaI family.</text>
</comment>
<dbReference type="EMBL" id="OUUW01000012">
    <property type="protein sequence ID" value="SPP87147.1"/>
    <property type="molecule type" value="Genomic_DNA"/>
</dbReference>
<feature type="domain" description="Thioesterase" evidence="4">
    <location>
        <begin position="87"/>
        <end position="161"/>
    </location>
</feature>
<gene>
    <name evidence="5" type="ORF">DGUA_6G009484</name>
</gene>
<keyword evidence="3" id="KW-0732">Signal</keyword>
<protein>
    <submittedName>
        <fullName evidence="5">Blast:Acyl-coenzyme A thioesterase 13</fullName>
    </submittedName>
</protein>
<dbReference type="InterPro" id="IPR006683">
    <property type="entry name" value="Thioestr_dom"/>
</dbReference>
<dbReference type="SUPFAM" id="SSF54637">
    <property type="entry name" value="Thioesterase/thiol ester dehydrase-isomerase"/>
    <property type="match status" value="1"/>
</dbReference>
<dbReference type="GO" id="GO:0047617">
    <property type="term" value="F:fatty acyl-CoA hydrolase activity"/>
    <property type="evidence" value="ECO:0007669"/>
    <property type="project" value="InterPro"/>
</dbReference>